<feature type="compositionally biased region" description="Basic and acidic residues" evidence="2">
    <location>
        <begin position="417"/>
        <end position="433"/>
    </location>
</feature>
<dbReference type="Gene3D" id="1.10.287.1490">
    <property type="match status" value="1"/>
</dbReference>
<feature type="region of interest" description="Disordered" evidence="2">
    <location>
        <begin position="1347"/>
        <end position="1393"/>
    </location>
</feature>
<feature type="region of interest" description="Disordered" evidence="2">
    <location>
        <begin position="165"/>
        <end position="191"/>
    </location>
</feature>
<feature type="region of interest" description="Disordered" evidence="2">
    <location>
        <begin position="209"/>
        <end position="236"/>
    </location>
</feature>
<accession>A0A7S3XFQ2</accession>
<protein>
    <submittedName>
        <fullName evidence="4">Uncharacterized protein</fullName>
    </submittedName>
</protein>
<name>A0A7S3XFQ2_9CHLO</name>
<evidence type="ECO:0000313" key="4">
    <source>
        <dbReference type="EMBL" id="CAE0613396.1"/>
    </source>
</evidence>
<feature type="region of interest" description="Disordered" evidence="2">
    <location>
        <begin position="401"/>
        <end position="433"/>
    </location>
</feature>
<keyword evidence="1" id="KW-0175">Coiled coil</keyword>
<feature type="coiled-coil region" evidence="1">
    <location>
        <begin position="684"/>
        <end position="886"/>
    </location>
</feature>
<feature type="compositionally biased region" description="Basic and acidic residues" evidence="2">
    <location>
        <begin position="1"/>
        <end position="20"/>
    </location>
</feature>
<reference evidence="4" key="1">
    <citation type="submission" date="2021-01" db="EMBL/GenBank/DDBJ databases">
        <authorList>
            <person name="Corre E."/>
            <person name="Pelletier E."/>
            <person name="Niang G."/>
            <person name="Scheremetjew M."/>
            <person name="Finn R."/>
            <person name="Kale V."/>
            <person name="Holt S."/>
            <person name="Cochrane G."/>
            <person name="Meng A."/>
            <person name="Brown T."/>
            <person name="Cohen L."/>
        </authorList>
    </citation>
    <scope>NUCLEOTIDE SEQUENCE</scope>
    <source>
        <strain evidence="4">CCMP1897</strain>
    </source>
</reference>
<keyword evidence="3" id="KW-0812">Transmembrane</keyword>
<keyword evidence="3" id="KW-1133">Transmembrane helix</keyword>
<gene>
    <name evidence="4" type="ORF">PSAL00342_LOCUS7295</name>
</gene>
<dbReference type="EMBL" id="HBIS01008711">
    <property type="protein sequence ID" value="CAE0613396.1"/>
    <property type="molecule type" value="Transcribed_RNA"/>
</dbReference>
<evidence type="ECO:0000256" key="3">
    <source>
        <dbReference type="SAM" id="Phobius"/>
    </source>
</evidence>
<feature type="compositionally biased region" description="Polar residues" evidence="2">
    <location>
        <begin position="401"/>
        <end position="416"/>
    </location>
</feature>
<dbReference type="SUPFAM" id="SSF57997">
    <property type="entry name" value="Tropomyosin"/>
    <property type="match status" value="1"/>
</dbReference>
<feature type="coiled-coil region" evidence="1">
    <location>
        <begin position="1105"/>
        <end position="1223"/>
    </location>
</feature>
<sequence length="1464" mass="167887">MDPREQARRSGLQRLEEFQRKKAARRRAQQAQERDERDPDGDDGTEEAKQVLEQTGMERVVEEEGEDLHVQLRRVMQERDALKENFAHLKGRVSNLEEVLSQKVKDSVASYEERKQIEQKVFGMMNETHDSPVEKFVRGLEAKENVIRQLEGQVLDLEEKNHRSNTLLEKQKGEMDGLRRSMDKTSDEVSQLKIELEQSKQEAEEYRNLAAKNSEMPSDRSEDGSRSSTEAQWTGEIEKLRSNLNQSQNEVAELHEKLRIAVKKGKHMEEKKKKLEATLEDEVSKNTSELEQLRKNLHNAQEEADGKRELALQVERLTKELGVQRAASNDLEEAVGQITEELTKTKSSLDKSMQNVEDLRRDLDSKERQVQEMLHKNMDSEILAKDNEIRALQDQISQLMREQETTQANHEASIESSQRELERLKQESDAEKNRLLEELDGKNKEILSQEENFKKNAAEMADSQNSTGELQQLVLEQEKTLEDMKKKVQLSSEENEELKRKLDDVAKKGQKTQKEREEMETKLSNAALELEQLREKHKEVQEKSANLSLMLERLESVELENLALKGSQSESLQDALNNLEFLQARVTEIEGELHEQNQALGYAREETELLLKQNSELRELHAKAEAREKEAKSFFQEERASKQALQLQSEEIHNMYKSVQDQLSDAEEYKRKVDEDVCALKQELTAQNCRCSELESLVKEKEQQTESMRAKLEEITDSTKNSESTVKDLETKCASQDAAILDLENTCKELSERAREYKDQLKAAVRKGKALEKQKNDAEEQLQGIAELQEKLASANSARESAVQELEELQVEHQKLQHEFPAMLEENQKLIDELSKQSEEVRSEAKNWEKAYERLVEDKKREKLELEEKIAELAAATEAQEALEERNAKESASLHKQLLELQTELEERAASFNPSAHEEQVQLLQKELEDANLSIQQHEADSKALRDKLRAAVKKGKLIEKEKVGLEEKMISLQTELSYLETNHNSARSDLEETLKNLESTRSDLTSKDTQISELEEVARSSYVALETLRSQYAELEARLSEVSRLSELEPELSQALAKIDELEQAIQEKEGQISDIQRESQDDMNARAEVESLTAENCTLHEKLQHTESQLQELSAERHSLHQEVDVQKRSTDEQKKEYERLMQELDLKSNELLEALDRAAELEVRVMQLQDLSNSSTKDTEDLASQHAELLELLEERERELHNANERLDSLASELADRDAELVEVQSKAEEAFALRSKALADSQTSAASLSSALDRTEQLSQALEGAKSEFDRQLASVNEDYRTRLDKLMNDYTNVQQKLTSVEALAEDKLSASLEDYKTKAGAAEGKNKILEQELQQLKQALQMHKEREQSTATAKPFIGEGDANSAGPFQRRSSRPYDPEANTSSNYVDDSDFKPFTGVRGYQVSRLPPSLQQWVGAVDRYSILSCVTFRREPVLRVLLMVYLVVVHVILFLYFSIRSLR</sequence>
<feature type="coiled-coil region" evidence="1">
    <location>
        <begin position="72"/>
        <end position="99"/>
    </location>
</feature>
<evidence type="ECO:0000256" key="2">
    <source>
        <dbReference type="SAM" id="MobiDB-lite"/>
    </source>
</evidence>
<feature type="transmembrane region" description="Helical" evidence="3">
    <location>
        <begin position="1438"/>
        <end position="1458"/>
    </location>
</feature>
<feature type="region of interest" description="Disordered" evidence="2">
    <location>
        <begin position="1"/>
        <end position="62"/>
    </location>
</feature>
<proteinExistence type="predicted"/>
<feature type="compositionally biased region" description="Basic and acidic residues" evidence="2">
    <location>
        <begin position="169"/>
        <end position="187"/>
    </location>
</feature>
<feature type="coiled-coil region" evidence="1">
    <location>
        <begin position="981"/>
        <end position="1080"/>
    </location>
</feature>
<organism evidence="4">
    <name type="scientific">Picocystis salinarum</name>
    <dbReference type="NCBI Taxonomy" id="88271"/>
    <lineage>
        <taxon>Eukaryota</taxon>
        <taxon>Viridiplantae</taxon>
        <taxon>Chlorophyta</taxon>
        <taxon>Picocystophyceae</taxon>
        <taxon>Picocystales</taxon>
        <taxon>Picocystaceae</taxon>
        <taxon>Picocystis</taxon>
    </lineage>
</organism>
<evidence type="ECO:0000256" key="1">
    <source>
        <dbReference type="SAM" id="Coils"/>
    </source>
</evidence>
<keyword evidence="3" id="KW-0472">Membrane</keyword>
<feature type="coiled-coil region" evidence="1">
    <location>
        <begin position="921"/>
        <end position="955"/>
    </location>
</feature>